<evidence type="ECO:0000313" key="2">
    <source>
        <dbReference type="Proteomes" id="UP001732700"/>
    </source>
</evidence>
<keyword evidence="2" id="KW-1185">Reference proteome</keyword>
<protein>
    <submittedName>
        <fullName evidence="1">Uncharacterized protein</fullName>
    </submittedName>
</protein>
<reference evidence="1" key="2">
    <citation type="submission" date="2025-09" db="UniProtKB">
        <authorList>
            <consortium name="EnsemblPlants"/>
        </authorList>
    </citation>
    <scope>IDENTIFICATION</scope>
</reference>
<sequence>MKPGGWLHTAVMEIGIMAIAKNIPETAKKIVMPLRISTWLQELEFDWKELKALFRSSRRLDRQDMVMFPIIQALNPKAKDVVHHYWLFNINIRDKQFRILDSWRTIEDKVLKKCYQAIIASIRIH</sequence>
<reference evidence="1" key="1">
    <citation type="submission" date="2021-05" db="EMBL/GenBank/DDBJ databases">
        <authorList>
            <person name="Scholz U."/>
            <person name="Mascher M."/>
            <person name="Fiebig A."/>
        </authorList>
    </citation>
    <scope>NUCLEOTIDE SEQUENCE [LARGE SCALE GENOMIC DNA]</scope>
</reference>
<proteinExistence type="predicted"/>
<dbReference type="Proteomes" id="UP001732700">
    <property type="component" value="Chromosome 4C"/>
</dbReference>
<name>A0ACD5WWL9_AVESA</name>
<evidence type="ECO:0000313" key="1">
    <source>
        <dbReference type="EnsemblPlants" id="AVESA.00010b.r2.4CG1320910.1.CDS"/>
    </source>
</evidence>
<organism evidence="1 2">
    <name type="scientific">Avena sativa</name>
    <name type="common">Oat</name>
    <dbReference type="NCBI Taxonomy" id="4498"/>
    <lineage>
        <taxon>Eukaryota</taxon>
        <taxon>Viridiplantae</taxon>
        <taxon>Streptophyta</taxon>
        <taxon>Embryophyta</taxon>
        <taxon>Tracheophyta</taxon>
        <taxon>Spermatophyta</taxon>
        <taxon>Magnoliopsida</taxon>
        <taxon>Liliopsida</taxon>
        <taxon>Poales</taxon>
        <taxon>Poaceae</taxon>
        <taxon>BOP clade</taxon>
        <taxon>Pooideae</taxon>
        <taxon>Poodae</taxon>
        <taxon>Poeae</taxon>
        <taxon>Poeae Chloroplast Group 1 (Aveneae type)</taxon>
        <taxon>Aveninae</taxon>
        <taxon>Avena</taxon>
    </lineage>
</organism>
<dbReference type="EnsemblPlants" id="AVESA.00010b.r2.4CG1320910.1">
    <property type="protein sequence ID" value="AVESA.00010b.r2.4CG1320910.1.CDS"/>
    <property type="gene ID" value="AVESA.00010b.r2.4CG1320910"/>
</dbReference>
<accession>A0ACD5WWL9</accession>